<gene>
    <name evidence="4" type="primary">LOC113504207</name>
</gene>
<organism evidence="3 4">
    <name type="scientific">Trichoplusia ni</name>
    <name type="common">Cabbage looper</name>
    <dbReference type="NCBI Taxonomy" id="7111"/>
    <lineage>
        <taxon>Eukaryota</taxon>
        <taxon>Metazoa</taxon>
        <taxon>Ecdysozoa</taxon>
        <taxon>Arthropoda</taxon>
        <taxon>Hexapoda</taxon>
        <taxon>Insecta</taxon>
        <taxon>Pterygota</taxon>
        <taxon>Neoptera</taxon>
        <taxon>Endopterygota</taxon>
        <taxon>Lepidoptera</taxon>
        <taxon>Glossata</taxon>
        <taxon>Ditrysia</taxon>
        <taxon>Noctuoidea</taxon>
        <taxon>Noctuidae</taxon>
        <taxon>Plusiinae</taxon>
        <taxon>Trichoplusia</taxon>
    </lineage>
</organism>
<feature type="region of interest" description="Disordered" evidence="1">
    <location>
        <begin position="360"/>
        <end position="383"/>
    </location>
</feature>
<feature type="region of interest" description="Disordered" evidence="1">
    <location>
        <begin position="472"/>
        <end position="504"/>
    </location>
</feature>
<evidence type="ECO:0000256" key="1">
    <source>
        <dbReference type="SAM" id="MobiDB-lite"/>
    </source>
</evidence>
<dbReference type="AlphaFoldDB" id="A0A7E5WNB7"/>
<protein>
    <submittedName>
        <fullName evidence="4">Uncharacterized protein LOC113504207</fullName>
    </submittedName>
</protein>
<keyword evidence="3" id="KW-1185">Reference proteome</keyword>
<proteinExistence type="predicted"/>
<name>A0A7E5WNB7_TRINI</name>
<feature type="region of interest" description="Disordered" evidence="1">
    <location>
        <begin position="162"/>
        <end position="189"/>
    </location>
</feature>
<feature type="region of interest" description="Disordered" evidence="1">
    <location>
        <begin position="201"/>
        <end position="228"/>
    </location>
</feature>
<feature type="compositionally biased region" description="Basic and acidic residues" evidence="1">
    <location>
        <begin position="477"/>
        <end position="487"/>
    </location>
</feature>
<dbReference type="GeneID" id="113504207"/>
<accession>A0A7E5WNB7</accession>
<evidence type="ECO:0000313" key="4">
    <source>
        <dbReference type="RefSeq" id="XP_026742184.1"/>
    </source>
</evidence>
<feature type="compositionally biased region" description="Low complexity" evidence="1">
    <location>
        <begin position="175"/>
        <end position="189"/>
    </location>
</feature>
<feature type="region of interest" description="Disordered" evidence="1">
    <location>
        <begin position="81"/>
        <end position="105"/>
    </location>
</feature>
<dbReference type="KEGG" id="tnl:113504207"/>
<feature type="signal peptide" evidence="2">
    <location>
        <begin position="1"/>
        <end position="16"/>
    </location>
</feature>
<evidence type="ECO:0000313" key="3">
    <source>
        <dbReference type="Proteomes" id="UP000322000"/>
    </source>
</evidence>
<dbReference type="RefSeq" id="XP_026742184.1">
    <property type="nucleotide sequence ID" value="XM_026886383.1"/>
</dbReference>
<reference evidence="4" key="1">
    <citation type="submission" date="2025-08" db="UniProtKB">
        <authorList>
            <consortium name="RefSeq"/>
        </authorList>
    </citation>
    <scope>IDENTIFICATION</scope>
</reference>
<feature type="chain" id="PRO_5028800790" evidence="2">
    <location>
        <begin position="17"/>
        <end position="1187"/>
    </location>
</feature>
<feature type="region of interest" description="Disordered" evidence="1">
    <location>
        <begin position="757"/>
        <end position="780"/>
    </location>
</feature>
<feature type="compositionally biased region" description="Polar residues" evidence="1">
    <location>
        <begin position="201"/>
        <end position="219"/>
    </location>
</feature>
<feature type="region of interest" description="Disordered" evidence="1">
    <location>
        <begin position="309"/>
        <end position="335"/>
    </location>
</feature>
<dbReference type="Proteomes" id="UP000322000">
    <property type="component" value="Chromosome 21"/>
</dbReference>
<dbReference type="InParanoid" id="A0A7E5WNB7"/>
<evidence type="ECO:0000256" key="2">
    <source>
        <dbReference type="SAM" id="SignalP"/>
    </source>
</evidence>
<keyword evidence="2" id="KW-0732">Signal</keyword>
<sequence length="1187" mass="135717">MLVVLLILFTNVLCDSDEDKYVDLLPDAEKQQFIEKVARRILEDVESKENRAQKSTELSDEQLRKHNEYVKAILKEESENIRRSKGEGTKVRAEEKEGKEASEETLGVKPLENEKIADDPDLEQVDLTLRNDRRDINPLDNSTDFIKVEIISDEPPIIKRSVRNKSFSESESDEATTYASETTTGGTEISTVQSELTDATTKLDNGTYRSHSNENINPKSETENPVEPKANLSVAGLDHTDKTQNELTAAVDTVKNKVDSTESDGEDILVTKKTRRAGENNTTEKTNGSLINVETVHFGAKLPENASSENHITTTSDVEETTVTTEAPDTTTDMTSTTQDIDAATVLSTATVFNLPDDKKNDSGVEMLSDNSLPSTLSDERTTDSVIDTTTSKTDTETPTTDYIIQTRTEYLTDSPVSAVATTEGMKIEVEDFTSAPKTEKTVKDPTTTTEKTTKSETNLKVTFKIEKVSSESTEATTKKTKDKNNESTKNSKKPIKKATAKDLTTTVKPKSTVKTKVKNNLSYDFKQIKSDEVDSADKNFIELEKVYYNKIKGKGTKEYEVYEIPPNKPPFVQVGEPVTEQPYYVPVYNYSPNNAYFNPQNRLGPNADDDDTQVSAFGVEENVNNFVLKENIKEMSSVTNNVDMEYSESVFQNQRKKFGNKQKLFHSIHKKPAQNDSPEQKRGKVNLDDYVDSDYYFGRIRKDSENSDKHNHLDQFPNSNENVHPFHSIPEMNLKDHVRAVRNILFQQKFFGTSPKEESSEVKNKLTKTPERFGSHPFRKGENERRVRNDNNIAIDYYFGRMKKPTMVEFTSKKEKSEPRLERVGYIKNENDTKGLFMIDQFFKDNVINYIHELKSKGDTYIKADLLPVTPLPILVSDKIPVAHKPTVDSKFRNLEKVRNAELNHIANTPDVDTIKKVINVANDQDLFTKLKKLQQSKMNDRDKKQDDTRVSAYLTVLKDMLNADNMALKQYDWLGTTVDIQASFQKLFELVSVVFNGERIHPADLEILKYMIFLHKLGREIIEANDLGNQLRYNYVLPKNKRQKKRIIKEKGLLNRVWLYLRRKVPEVHETEVLKNFNVFLMDVEDNLYDLHDAIKSIAKITKYRNQHWYQNLKELYLSNDEKRLLELLLHMCVSRLFGLVEESAKNGMEDDYIGYMKENKAEAKKTLEEMLFVMQIVDEIKHLE</sequence>
<dbReference type="OrthoDB" id="7493403at2759"/>
<feature type="compositionally biased region" description="Low complexity" evidence="1">
    <location>
        <begin position="313"/>
        <end position="335"/>
    </location>
</feature>
<feature type="compositionally biased region" description="Basic and acidic residues" evidence="1">
    <location>
        <begin position="81"/>
        <end position="102"/>
    </location>
</feature>